<dbReference type="CDD" id="cd00067">
    <property type="entry name" value="GAL4"/>
    <property type="match status" value="1"/>
</dbReference>
<reference evidence="4" key="2">
    <citation type="submission" date="2021-08" db="EMBL/GenBank/DDBJ databases">
        <authorList>
            <person name="Gostincar C."/>
            <person name="Sun X."/>
            <person name="Song Z."/>
            <person name="Gunde-Cimerman N."/>
        </authorList>
    </citation>
    <scope>NUCLEOTIDE SEQUENCE</scope>
    <source>
        <strain evidence="4">EXF-9911</strain>
    </source>
</reference>
<dbReference type="Proteomes" id="UP000779574">
    <property type="component" value="Unassembled WGS sequence"/>
</dbReference>
<comment type="caution">
    <text evidence="4">The sequence shown here is derived from an EMBL/GenBank/DDBJ whole genome shotgun (WGS) entry which is preliminary data.</text>
</comment>
<dbReference type="InterPro" id="IPR001138">
    <property type="entry name" value="Zn2Cys6_DnaBD"/>
</dbReference>
<dbReference type="PANTHER" id="PTHR47840">
    <property type="entry name" value="ZN(II)2CYS6 TRANSCRIPTION FACTOR (EUROFUNG)-RELATED"/>
    <property type="match status" value="1"/>
</dbReference>
<dbReference type="CDD" id="cd12148">
    <property type="entry name" value="fungal_TF_MHR"/>
    <property type="match status" value="1"/>
</dbReference>
<dbReference type="PROSITE" id="PS00463">
    <property type="entry name" value="ZN2_CY6_FUNGAL_1"/>
    <property type="match status" value="1"/>
</dbReference>
<feature type="region of interest" description="Disordered" evidence="2">
    <location>
        <begin position="610"/>
        <end position="647"/>
    </location>
</feature>
<protein>
    <recommendedName>
        <fullName evidence="3">Zn(2)-C6 fungal-type domain-containing protein</fullName>
    </recommendedName>
</protein>
<evidence type="ECO:0000256" key="1">
    <source>
        <dbReference type="ARBA" id="ARBA00023242"/>
    </source>
</evidence>
<dbReference type="PROSITE" id="PS50048">
    <property type="entry name" value="ZN2_CY6_FUNGAL_2"/>
    <property type="match status" value="1"/>
</dbReference>
<dbReference type="SUPFAM" id="SSF57701">
    <property type="entry name" value="Zn2/Cys6 DNA-binding domain"/>
    <property type="match status" value="1"/>
</dbReference>
<dbReference type="PANTHER" id="PTHR47840:SF3">
    <property type="entry name" value="ZN(II)2CYS6 TRANSCRIPTION FACTOR (EUROFUNG)"/>
    <property type="match status" value="1"/>
</dbReference>
<accession>A0A9P8EVE2</accession>
<feature type="compositionally biased region" description="Low complexity" evidence="2">
    <location>
        <begin position="618"/>
        <end position="628"/>
    </location>
</feature>
<feature type="domain" description="Zn(2)-C6 fungal-type" evidence="3">
    <location>
        <begin position="16"/>
        <end position="49"/>
    </location>
</feature>
<gene>
    <name evidence="4" type="ORF">KCU76_g2247</name>
</gene>
<name>A0A9P8EVE2_AURME</name>
<feature type="compositionally biased region" description="Basic and acidic residues" evidence="2">
    <location>
        <begin position="95"/>
        <end position="104"/>
    </location>
</feature>
<dbReference type="GO" id="GO:0000981">
    <property type="term" value="F:DNA-binding transcription factor activity, RNA polymerase II-specific"/>
    <property type="evidence" value="ECO:0007669"/>
    <property type="project" value="InterPro"/>
</dbReference>
<dbReference type="InterPro" id="IPR036864">
    <property type="entry name" value="Zn2-C6_fun-type_DNA-bd_sf"/>
</dbReference>
<evidence type="ECO:0000313" key="5">
    <source>
        <dbReference type="Proteomes" id="UP000779574"/>
    </source>
</evidence>
<keyword evidence="1" id="KW-0539">Nucleus</keyword>
<proteinExistence type="predicted"/>
<organism evidence="4 5">
    <name type="scientific">Aureobasidium melanogenum</name>
    <name type="common">Aureobasidium pullulans var. melanogenum</name>
    <dbReference type="NCBI Taxonomy" id="46634"/>
    <lineage>
        <taxon>Eukaryota</taxon>
        <taxon>Fungi</taxon>
        <taxon>Dikarya</taxon>
        <taxon>Ascomycota</taxon>
        <taxon>Pezizomycotina</taxon>
        <taxon>Dothideomycetes</taxon>
        <taxon>Dothideomycetidae</taxon>
        <taxon>Dothideales</taxon>
        <taxon>Saccotheciaceae</taxon>
        <taxon>Aureobasidium</taxon>
    </lineage>
</organism>
<dbReference type="Gene3D" id="4.10.240.10">
    <property type="entry name" value="Zn(2)-C6 fungal-type DNA-binding domain"/>
    <property type="match status" value="1"/>
</dbReference>
<sequence length="685" mass="76294">MSEEPPAKRIRKGTRSCQECRHRKIRCIWPSDNAQVCQSCANRNRVCELQLEVIPTVETTKLTSRARIEALEKSVSDLWNAIGQTPPIPIGQEPQSHDRPDISHFDNQQSPDSSNPPSPANPPTHLLRLLDNDFLDSNGHETTDPTARLSTSTMSKESAALLKLLPSREDMVIIAANASDWLSWYKVLFSLNIAMSAGPAMLEDYDKVKQSATHPVPIAILLLAVTLTVQQAPDAISMLRSIPDSAAFIKDVSNLVEKVVVSNDDLVADLDGIRCTLLFIRLQLGRARVRKTWLTLRRVIAVAELIGLPRAAATLRLNAEAQPRSDHVQSEEYREDASADQQEKAEAWESVCAIDRIISMMWSLPVATSSFPLPVRSFIDCQGEVILQAFIHRLANIASKVLELDGVYIQDKPVPDLLSAVMSTDQELQEVAKAPSKSWWVESPTVLSPAVIFQHWHSYLTIRTHLRLVLAYDHDQRFLYNFIACLSACQAHTRRYICLRPLLPAGFFANSIIDLQAFSAIVFLMLSARKSATAPSAVASRHIMTPEQTHSLIDEAVQAMERALSRTGSHSALHGLEAIKSLRSLIDQPDSAEPQKASLLLPMIGRIHVSRKSDTSRQQDQSTQSPSSRRPELPHQGGYSTSMTGSDYLSPEALNTLSYSMEVPEDYLFFTDQNFGTEQWLSWTN</sequence>
<evidence type="ECO:0000313" key="4">
    <source>
        <dbReference type="EMBL" id="KAG9698438.1"/>
    </source>
</evidence>
<dbReference type="AlphaFoldDB" id="A0A9P8EVE2"/>
<evidence type="ECO:0000259" key="3">
    <source>
        <dbReference type="PROSITE" id="PS50048"/>
    </source>
</evidence>
<reference evidence="4" key="1">
    <citation type="journal article" date="2021" name="J Fungi (Basel)">
        <title>Virulence traits and population genomics of the black yeast Aureobasidium melanogenum.</title>
        <authorList>
            <person name="Cernosa A."/>
            <person name="Sun X."/>
            <person name="Gostincar C."/>
            <person name="Fang C."/>
            <person name="Gunde-Cimerman N."/>
            <person name="Song Z."/>
        </authorList>
    </citation>
    <scope>NUCLEOTIDE SEQUENCE</scope>
    <source>
        <strain evidence="4">EXF-9911</strain>
    </source>
</reference>
<dbReference type="OrthoDB" id="5392779at2759"/>
<evidence type="ECO:0000256" key="2">
    <source>
        <dbReference type="SAM" id="MobiDB-lite"/>
    </source>
</evidence>
<feature type="region of interest" description="Disordered" evidence="2">
    <location>
        <begin position="82"/>
        <end position="126"/>
    </location>
</feature>
<dbReference type="GO" id="GO:0008270">
    <property type="term" value="F:zinc ion binding"/>
    <property type="evidence" value="ECO:0007669"/>
    <property type="project" value="InterPro"/>
</dbReference>
<dbReference type="EMBL" id="JAHFXF010000053">
    <property type="protein sequence ID" value="KAG9698438.1"/>
    <property type="molecule type" value="Genomic_DNA"/>
</dbReference>
<feature type="non-terminal residue" evidence="4">
    <location>
        <position position="685"/>
    </location>
</feature>
<dbReference type="SMART" id="SM00066">
    <property type="entry name" value="GAL4"/>
    <property type="match status" value="1"/>
</dbReference>
<feature type="compositionally biased region" description="Polar residues" evidence="2">
    <location>
        <begin position="638"/>
        <end position="647"/>
    </location>
</feature>